<evidence type="ECO:0000313" key="3">
    <source>
        <dbReference type="Proteomes" id="UP000521943"/>
    </source>
</evidence>
<dbReference type="InterPro" id="IPR036047">
    <property type="entry name" value="F-box-like_dom_sf"/>
</dbReference>
<dbReference type="InterPro" id="IPR001810">
    <property type="entry name" value="F-box_dom"/>
</dbReference>
<comment type="caution">
    <text evidence="2">The sequence shown here is derived from an EMBL/GenBank/DDBJ whole genome shotgun (WGS) entry which is preliminary data.</text>
</comment>
<dbReference type="Gene3D" id="1.20.1280.50">
    <property type="match status" value="1"/>
</dbReference>
<dbReference type="OrthoDB" id="2688364at2759"/>
<accession>A0A8H6MH02</accession>
<protein>
    <recommendedName>
        <fullName evidence="1">F-box domain-containing protein</fullName>
    </recommendedName>
</protein>
<dbReference type="PROSITE" id="PS50181">
    <property type="entry name" value="FBOX"/>
    <property type="match status" value="1"/>
</dbReference>
<reference evidence="2 3" key="1">
    <citation type="submission" date="2020-07" db="EMBL/GenBank/DDBJ databases">
        <title>Comparative genomics of pyrophilous fungi reveals a link between fire events and developmental genes.</title>
        <authorList>
            <consortium name="DOE Joint Genome Institute"/>
            <person name="Steindorff A.S."/>
            <person name="Carver A."/>
            <person name="Calhoun S."/>
            <person name="Stillman K."/>
            <person name="Liu H."/>
            <person name="Lipzen A."/>
            <person name="Pangilinan J."/>
            <person name="Labutti K."/>
            <person name="Bruns T.D."/>
            <person name="Grigoriev I.V."/>
        </authorList>
    </citation>
    <scope>NUCLEOTIDE SEQUENCE [LARGE SCALE GENOMIC DNA]</scope>
    <source>
        <strain evidence="2 3">CBS 144469</strain>
    </source>
</reference>
<dbReference type="SUPFAM" id="SSF81383">
    <property type="entry name" value="F-box domain"/>
    <property type="match status" value="1"/>
</dbReference>
<organism evidence="2 3">
    <name type="scientific">Ephemerocybe angulata</name>
    <dbReference type="NCBI Taxonomy" id="980116"/>
    <lineage>
        <taxon>Eukaryota</taxon>
        <taxon>Fungi</taxon>
        <taxon>Dikarya</taxon>
        <taxon>Basidiomycota</taxon>
        <taxon>Agaricomycotina</taxon>
        <taxon>Agaricomycetes</taxon>
        <taxon>Agaricomycetidae</taxon>
        <taxon>Agaricales</taxon>
        <taxon>Agaricineae</taxon>
        <taxon>Psathyrellaceae</taxon>
        <taxon>Ephemerocybe</taxon>
    </lineage>
</organism>
<dbReference type="EMBL" id="JACGCI010000004">
    <property type="protein sequence ID" value="KAF6764477.1"/>
    <property type="molecule type" value="Genomic_DNA"/>
</dbReference>
<feature type="domain" description="F-box" evidence="1">
    <location>
        <begin position="1"/>
        <end position="47"/>
    </location>
</feature>
<dbReference type="Proteomes" id="UP000521943">
    <property type="component" value="Unassembled WGS sequence"/>
</dbReference>
<keyword evidence="3" id="KW-1185">Reference proteome</keyword>
<name>A0A8H6MH02_9AGAR</name>
<evidence type="ECO:0000259" key="1">
    <source>
        <dbReference type="PROSITE" id="PS50181"/>
    </source>
</evidence>
<dbReference type="AlphaFoldDB" id="A0A8H6MH02"/>
<gene>
    <name evidence="2" type="ORF">DFP72DRAFT_1059455</name>
</gene>
<sequence length="297" mass="33016">MALSTLPLELQLKTIAELEALDILHLEQSCKSMYKLIEGSPDVWKGLLKRLCASEKWIWASYYDLSTAFDFKSACVRSMRFIKLVCDEDSNDLTDLEIVRPFASTAVKPRSSSSDGHLSAFDSGIFKGEFASTAVVYLVPGGRFLVTVNVPWLFLWDLRASAFEGSTSGTPSILSRHELSFQGRTMRAPSIVLAEVIGASTVRILLEEAEPEGVSTFKYSFELVELEFTAGDKPFPRTLGQLRASIPWTPMSPRSLPTTITKSLFRYVGRQWLGSITKNPIPSGMLEVATASTRKWQ</sequence>
<proteinExistence type="predicted"/>
<evidence type="ECO:0000313" key="2">
    <source>
        <dbReference type="EMBL" id="KAF6764477.1"/>
    </source>
</evidence>